<organism evidence="7 8">
    <name type="scientific">Oedothorax gibbosus</name>
    <dbReference type="NCBI Taxonomy" id="931172"/>
    <lineage>
        <taxon>Eukaryota</taxon>
        <taxon>Metazoa</taxon>
        <taxon>Ecdysozoa</taxon>
        <taxon>Arthropoda</taxon>
        <taxon>Chelicerata</taxon>
        <taxon>Arachnida</taxon>
        <taxon>Araneae</taxon>
        <taxon>Araneomorphae</taxon>
        <taxon>Entelegynae</taxon>
        <taxon>Araneoidea</taxon>
        <taxon>Linyphiidae</taxon>
        <taxon>Erigoninae</taxon>
        <taxon>Oedothorax</taxon>
    </lineage>
</organism>
<dbReference type="Pfam" id="PF14892">
    <property type="entry name" value="PIRC1_2"/>
    <property type="match status" value="1"/>
</dbReference>
<dbReference type="Proteomes" id="UP000827092">
    <property type="component" value="Unassembled WGS sequence"/>
</dbReference>
<comment type="subcellular location">
    <subcellularLocation>
        <location evidence="1">Cell projection</location>
        <location evidence="1">Cilium</location>
    </subcellularLocation>
    <subcellularLocation>
        <location evidence="2">Cytoplasm</location>
        <location evidence="2">Cytoskeleton</location>
    </subcellularLocation>
</comment>
<keyword evidence="3" id="KW-0963">Cytoplasm</keyword>
<evidence type="ECO:0000256" key="4">
    <source>
        <dbReference type="ARBA" id="ARBA00023212"/>
    </source>
</evidence>
<evidence type="ECO:0000256" key="3">
    <source>
        <dbReference type="ARBA" id="ARBA00022490"/>
    </source>
</evidence>
<evidence type="ECO:0000256" key="5">
    <source>
        <dbReference type="ARBA" id="ARBA00023273"/>
    </source>
</evidence>
<evidence type="ECO:0000313" key="7">
    <source>
        <dbReference type="EMBL" id="KAG8195592.1"/>
    </source>
</evidence>
<dbReference type="PANTHER" id="PTHR20899">
    <property type="entry name" value="PIERCE HOMOLOG"/>
    <property type="match status" value="1"/>
</dbReference>
<evidence type="ECO:0000313" key="8">
    <source>
        <dbReference type="Proteomes" id="UP000827092"/>
    </source>
</evidence>
<dbReference type="AlphaFoldDB" id="A0AAV6VGH0"/>
<keyword evidence="5" id="KW-0966">Cell projection</keyword>
<dbReference type="GO" id="GO:0005879">
    <property type="term" value="C:axonemal microtubule"/>
    <property type="evidence" value="ECO:0007669"/>
    <property type="project" value="InterPro"/>
</dbReference>
<proteinExistence type="inferred from homology"/>
<gene>
    <name evidence="7" type="ORF">JTE90_002211</name>
</gene>
<comment type="caution">
    <text evidence="7">The sequence shown here is derived from an EMBL/GenBank/DDBJ whole genome shotgun (WGS) entry which is preliminary data.</text>
</comment>
<evidence type="ECO:0000256" key="2">
    <source>
        <dbReference type="ARBA" id="ARBA00004245"/>
    </source>
</evidence>
<keyword evidence="4" id="KW-0206">Cytoskeleton</keyword>
<protein>
    <submittedName>
        <fullName evidence="7">Uncharacterized protein</fullName>
    </submittedName>
</protein>
<evidence type="ECO:0000256" key="1">
    <source>
        <dbReference type="ARBA" id="ARBA00004138"/>
    </source>
</evidence>
<name>A0AAV6VGH0_9ARAC</name>
<accession>A0AAV6VGH0</accession>
<dbReference type="PANTHER" id="PTHR20899:SF1">
    <property type="entry name" value="PIERCER OF MICROTUBULE WALL 1 PROTEIN"/>
    <property type="match status" value="1"/>
</dbReference>
<sequence>MLSEEDNIACFENMMTTKGNCIFKNSDVYETNSNRVLRNSDVYEMEDNQDVNNSDVYNTKADKAVCFAKDDRALIDSDVYNTGDEKATKTSDVYKTENLPFRFEHPSKWNYDSGNCVFNASQEVFKKYSDEEEGRQLSFGDVSSSARKTHPLFRTTNSDYGSQPPCVHTVPLTYHPRRYKHWEHLASFGMYRNRGFNTAIDRSRV</sequence>
<reference evidence="7 8" key="1">
    <citation type="journal article" date="2022" name="Nat. Ecol. Evol.">
        <title>A masculinizing supergene underlies an exaggerated male reproductive morph in a spider.</title>
        <authorList>
            <person name="Hendrickx F."/>
            <person name="De Corte Z."/>
            <person name="Sonet G."/>
            <person name="Van Belleghem S.M."/>
            <person name="Kostlbacher S."/>
            <person name="Vangestel C."/>
        </authorList>
    </citation>
    <scope>NUCLEOTIDE SEQUENCE [LARGE SCALE GENOMIC DNA]</scope>
    <source>
        <strain evidence="7">W744_W776</strain>
    </source>
</reference>
<keyword evidence="8" id="KW-1185">Reference proteome</keyword>
<evidence type="ECO:0000256" key="6">
    <source>
        <dbReference type="ARBA" id="ARBA00038014"/>
    </source>
</evidence>
<comment type="similarity">
    <text evidence="6">Belongs to the PIERCE1 family.</text>
</comment>
<dbReference type="GO" id="GO:0035082">
    <property type="term" value="P:axoneme assembly"/>
    <property type="evidence" value="ECO:0007669"/>
    <property type="project" value="InterPro"/>
</dbReference>
<dbReference type="EMBL" id="JAFNEN010000084">
    <property type="protein sequence ID" value="KAG8195592.1"/>
    <property type="molecule type" value="Genomic_DNA"/>
</dbReference>
<dbReference type="InterPro" id="IPR026507">
    <property type="entry name" value="PIRC1/2"/>
</dbReference>